<name>A0A917DE97_9MICO</name>
<keyword evidence="2" id="KW-1185">Reference proteome</keyword>
<evidence type="ECO:0008006" key="3">
    <source>
        <dbReference type="Google" id="ProtNLM"/>
    </source>
</evidence>
<dbReference type="EMBL" id="BMHO01000001">
    <property type="protein sequence ID" value="GGD30847.1"/>
    <property type="molecule type" value="Genomic_DNA"/>
</dbReference>
<dbReference type="Pfam" id="PF06224">
    <property type="entry name" value="AlkZ-like"/>
    <property type="match status" value="1"/>
</dbReference>
<comment type="caution">
    <text evidence="1">The sequence shown here is derived from an EMBL/GenBank/DDBJ whole genome shotgun (WGS) entry which is preliminary data.</text>
</comment>
<evidence type="ECO:0000313" key="2">
    <source>
        <dbReference type="Proteomes" id="UP000633205"/>
    </source>
</evidence>
<dbReference type="Proteomes" id="UP000633205">
    <property type="component" value="Unassembled WGS sequence"/>
</dbReference>
<dbReference type="AlphaFoldDB" id="A0A917DE97"/>
<sequence>MGVLQIDSVNVFARSHYLPGYSRIGAYDPAALDGLVMRRRRPTYVEYLAHEAAFMPLDDWPLWGFRRHAFTERLTRPGAWAAEPHNADVIACVRAELADRGALKPSQIESVVRQARRGPWWDWDHVKNALEHLWRTGEVAIAGRDGFERVYALAEHVIPAELRDDRPRDDAIRELVRRAAKAYGVATLADLNDYYRFRDQKAVRRAIDDLEAVGEVAPVEVEGWTTAVGRSIPAWLHRDARVPRAIEQTTLLTPFDPIVWFRDRAERLFDFRYRIEIYVPGPKRQYGYYSLPLLVDERIAGRLDLKADRACSTLRVQSAWWEKGVAADPDRVAAELRRAAAWQGLGHVTVSHWGDAADDIAGALAADRHEHPNAAAA</sequence>
<dbReference type="PANTHER" id="PTHR30528:SF0">
    <property type="entry name" value="CYTOPLASMIC PROTEIN"/>
    <property type="match status" value="1"/>
</dbReference>
<protein>
    <recommendedName>
        <fullName evidence="3">Winged helix-turn-helix domain-containing protein</fullName>
    </recommendedName>
</protein>
<reference evidence="1" key="2">
    <citation type="submission" date="2020-09" db="EMBL/GenBank/DDBJ databases">
        <authorList>
            <person name="Sun Q."/>
            <person name="Zhou Y."/>
        </authorList>
    </citation>
    <scope>NUCLEOTIDE SEQUENCE</scope>
    <source>
        <strain evidence="1">CGMCC 1.15152</strain>
    </source>
</reference>
<accession>A0A917DE97</accession>
<dbReference type="PANTHER" id="PTHR30528">
    <property type="entry name" value="CYTOPLASMIC PROTEIN"/>
    <property type="match status" value="1"/>
</dbReference>
<gene>
    <name evidence="1" type="ORF">GCM10010915_08900</name>
</gene>
<dbReference type="InterPro" id="IPR009351">
    <property type="entry name" value="AlkZ-like"/>
</dbReference>
<reference evidence="1" key="1">
    <citation type="journal article" date="2014" name="Int. J. Syst. Evol. Microbiol.">
        <title>Complete genome sequence of Corynebacterium casei LMG S-19264T (=DSM 44701T), isolated from a smear-ripened cheese.</title>
        <authorList>
            <consortium name="US DOE Joint Genome Institute (JGI-PGF)"/>
            <person name="Walter F."/>
            <person name="Albersmeier A."/>
            <person name="Kalinowski J."/>
            <person name="Ruckert C."/>
        </authorList>
    </citation>
    <scope>NUCLEOTIDE SEQUENCE</scope>
    <source>
        <strain evidence="1">CGMCC 1.15152</strain>
    </source>
</reference>
<organism evidence="1 2">
    <name type="scientific">Microbacterium faecale</name>
    <dbReference type="NCBI Taxonomy" id="1804630"/>
    <lineage>
        <taxon>Bacteria</taxon>
        <taxon>Bacillati</taxon>
        <taxon>Actinomycetota</taxon>
        <taxon>Actinomycetes</taxon>
        <taxon>Micrococcales</taxon>
        <taxon>Microbacteriaceae</taxon>
        <taxon>Microbacterium</taxon>
    </lineage>
</organism>
<proteinExistence type="predicted"/>
<evidence type="ECO:0000313" key="1">
    <source>
        <dbReference type="EMBL" id="GGD30847.1"/>
    </source>
</evidence>